<evidence type="ECO:0000256" key="2">
    <source>
        <dbReference type="ARBA" id="ARBA00023043"/>
    </source>
</evidence>
<dbReference type="Pfam" id="PF03544">
    <property type="entry name" value="TonB_C"/>
    <property type="match status" value="1"/>
</dbReference>
<dbReference type="AlphaFoldDB" id="A0A8A4TNW0"/>
<feature type="repeat" description="ANK" evidence="3">
    <location>
        <begin position="50"/>
        <end position="82"/>
    </location>
</feature>
<name>A0A8A4TNW0_SULCO</name>
<evidence type="ECO:0000259" key="4">
    <source>
        <dbReference type="Pfam" id="PF03544"/>
    </source>
</evidence>
<keyword evidence="2 3" id="KW-0040">ANK repeat</keyword>
<dbReference type="Gene3D" id="1.25.40.20">
    <property type="entry name" value="Ankyrin repeat-containing domain"/>
    <property type="match status" value="4"/>
</dbReference>
<protein>
    <submittedName>
        <fullName evidence="5">Ankyrin repeat domain-containing protein</fullName>
    </submittedName>
</protein>
<dbReference type="InterPro" id="IPR002110">
    <property type="entry name" value="Ankyrin_rpt"/>
</dbReference>
<dbReference type="EMBL" id="CP071793">
    <property type="protein sequence ID" value="QTD50638.1"/>
    <property type="molecule type" value="Genomic_DNA"/>
</dbReference>
<evidence type="ECO:0000256" key="3">
    <source>
        <dbReference type="PROSITE-ProRule" id="PRU00023"/>
    </source>
</evidence>
<dbReference type="PROSITE" id="PS50297">
    <property type="entry name" value="ANK_REP_REGION"/>
    <property type="match status" value="3"/>
</dbReference>
<dbReference type="SUPFAM" id="SSF74653">
    <property type="entry name" value="TolA/TonB C-terminal domain"/>
    <property type="match status" value="1"/>
</dbReference>
<dbReference type="GO" id="GO:0055085">
    <property type="term" value="P:transmembrane transport"/>
    <property type="evidence" value="ECO:0007669"/>
    <property type="project" value="InterPro"/>
</dbReference>
<dbReference type="Proteomes" id="UP000663929">
    <property type="component" value="Chromosome"/>
</dbReference>
<dbReference type="Pfam" id="PF00023">
    <property type="entry name" value="Ank"/>
    <property type="match status" value="1"/>
</dbReference>
<accession>A0A8A4TNW0</accession>
<evidence type="ECO:0000313" key="6">
    <source>
        <dbReference type="Proteomes" id="UP000663929"/>
    </source>
</evidence>
<feature type="repeat" description="ANK" evidence="3">
    <location>
        <begin position="238"/>
        <end position="270"/>
    </location>
</feature>
<keyword evidence="1" id="KW-0677">Repeat</keyword>
<evidence type="ECO:0000256" key="1">
    <source>
        <dbReference type="ARBA" id="ARBA00022737"/>
    </source>
</evidence>
<proteinExistence type="predicted"/>
<dbReference type="PANTHER" id="PTHR24173:SF74">
    <property type="entry name" value="ANKYRIN REPEAT DOMAIN-CONTAINING PROTEIN 16"/>
    <property type="match status" value="1"/>
</dbReference>
<feature type="repeat" description="ANK" evidence="3">
    <location>
        <begin position="148"/>
        <end position="180"/>
    </location>
</feature>
<sequence length="428" mass="46934">MRPMLILLLLSASLQAGKQTAKLFEAVTRGDGKAAIALLQAGADPNGVHDRETILNHAVAFGDEDLVGSLLEKGARIEGSGEYDNAMARAISLGRVHMLRQFIQASERLDFEDRHGRTPLLLAVRREQIVMTRMLLAAGADPDHRDHGGNTALHVAVLYGHTRLVPLLLESGASLVVRNQKKHTPRELAAFLNHAEMIACLDGKAPAPVEKTIFDLAADGDLEALRRHDGALDSRDEGGRTALIEAAWARRLQVARFLLDRGVDPDAHDRWGSTALTKALWRRDGGMVHLLLRKGATCIKHLEGRHVPVGDTARDLDALVALLEAQPNPETPTRADRDLVQYPVFLSRPKPVLSPDQIVRFGYIIVEAEFHPDGAVTDISVLRTFAGPEEGLEFACIESIKKARFKPGTINGKPAPVRMTLKIDFHPW</sequence>
<feature type="domain" description="TonB C-terminal" evidence="4">
    <location>
        <begin position="362"/>
        <end position="426"/>
    </location>
</feature>
<dbReference type="InterPro" id="IPR037682">
    <property type="entry name" value="TonB_C"/>
</dbReference>
<keyword evidence="6" id="KW-1185">Reference proteome</keyword>
<dbReference type="SMART" id="SM00248">
    <property type="entry name" value="ANK"/>
    <property type="match status" value="7"/>
</dbReference>
<reference evidence="5" key="1">
    <citation type="submission" date="2021-03" db="EMBL/GenBank/DDBJ databases">
        <title>Acanthopleuribacteraceae sp. M133.</title>
        <authorList>
            <person name="Wang G."/>
        </authorList>
    </citation>
    <scope>NUCLEOTIDE SEQUENCE</scope>
    <source>
        <strain evidence="5">M133</strain>
    </source>
</reference>
<feature type="repeat" description="ANK" evidence="3">
    <location>
        <begin position="115"/>
        <end position="147"/>
    </location>
</feature>
<dbReference type="Gene3D" id="3.30.1150.10">
    <property type="match status" value="1"/>
</dbReference>
<dbReference type="Pfam" id="PF12796">
    <property type="entry name" value="Ank_2"/>
    <property type="match status" value="1"/>
</dbReference>
<dbReference type="SUPFAM" id="SSF48403">
    <property type="entry name" value="Ankyrin repeat"/>
    <property type="match status" value="1"/>
</dbReference>
<gene>
    <name evidence="5" type="ORF">J3U87_34060</name>
</gene>
<dbReference type="PRINTS" id="PR01415">
    <property type="entry name" value="ANKYRIN"/>
</dbReference>
<dbReference type="PANTHER" id="PTHR24173">
    <property type="entry name" value="ANKYRIN REPEAT CONTAINING"/>
    <property type="match status" value="1"/>
</dbReference>
<dbReference type="KEGG" id="scor:J3U87_34060"/>
<dbReference type="InterPro" id="IPR036770">
    <property type="entry name" value="Ankyrin_rpt-contain_sf"/>
</dbReference>
<organism evidence="5 6">
    <name type="scientific">Sulfidibacter corallicola</name>
    <dbReference type="NCBI Taxonomy" id="2818388"/>
    <lineage>
        <taxon>Bacteria</taxon>
        <taxon>Pseudomonadati</taxon>
        <taxon>Acidobacteriota</taxon>
        <taxon>Holophagae</taxon>
        <taxon>Acanthopleuribacterales</taxon>
        <taxon>Acanthopleuribacteraceae</taxon>
        <taxon>Sulfidibacter</taxon>
    </lineage>
</organism>
<dbReference type="RefSeq" id="WP_237380501.1">
    <property type="nucleotide sequence ID" value="NZ_CP071793.1"/>
</dbReference>
<dbReference type="PROSITE" id="PS50088">
    <property type="entry name" value="ANK_REPEAT"/>
    <property type="match status" value="4"/>
</dbReference>
<dbReference type="Pfam" id="PF13857">
    <property type="entry name" value="Ank_5"/>
    <property type="match status" value="1"/>
</dbReference>
<evidence type="ECO:0000313" key="5">
    <source>
        <dbReference type="EMBL" id="QTD50638.1"/>
    </source>
</evidence>